<sequence>IALLASGKVDLKPLISATFPFEDSIAAFDRAVEARPTDVKIQIKMGAS</sequence>
<organism evidence="1 2">
    <name type="scientific">Halomonas marinisediminis</name>
    <dbReference type="NCBI Taxonomy" id="2546095"/>
    <lineage>
        <taxon>Bacteria</taxon>
        <taxon>Pseudomonadati</taxon>
        <taxon>Pseudomonadota</taxon>
        <taxon>Gammaproteobacteria</taxon>
        <taxon>Oceanospirillales</taxon>
        <taxon>Halomonadaceae</taxon>
        <taxon>Halomonas</taxon>
    </lineage>
</organism>
<keyword evidence="2" id="KW-1185">Reference proteome</keyword>
<evidence type="ECO:0000313" key="2">
    <source>
        <dbReference type="Proteomes" id="UP000294823"/>
    </source>
</evidence>
<gene>
    <name evidence="1" type="ORF">E0702_17755</name>
</gene>
<reference evidence="1 2" key="1">
    <citation type="submission" date="2019-03" db="EMBL/GenBank/DDBJ databases">
        <title>Halomonas marinisediminis sp. nov., a moderately halophilic bacterium isolated from the Bohai Gulf.</title>
        <authorList>
            <person name="Ji X."/>
        </authorList>
    </citation>
    <scope>NUCLEOTIDE SEQUENCE [LARGE SCALE GENOMIC DNA]</scope>
    <source>
        <strain evidence="1 2">204</strain>
    </source>
</reference>
<accession>A0ABY2D1X1</accession>
<dbReference type="EMBL" id="SLTR01000549">
    <property type="protein sequence ID" value="TDA80606.1"/>
    <property type="molecule type" value="Genomic_DNA"/>
</dbReference>
<feature type="non-terminal residue" evidence="1">
    <location>
        <position position="1"/>
    </location>
</feature>
<proteinExistence type="predicted"/>
<evidence type="ECO:0000313" key="1">
    <source>
        <dbReference type="EMBL" id="TDA80606.1"/>
    </source>
</evidence>
<dbReference type="Proteomes" id="UP000294823">
    <property type="component" value="Unassembled WGS sequence"/>
</dbReference>
<dbReference type="Gene3D" id="3.90.180.10">
    <property type="entry name" value="Medium-chain alcohol dehydrogenases, catalytic domain"/>
    <property type="match status" value="1"/>
</dbReference>
<name>A0ABY2D1X1_9GAMM</name>
<comment type="caution">
    <text evidence="1">The sequence shown here is derived from an EMBL/GenBank/DDBJ whole genome shotgun (WGS) entry which is preliminary data.</text>
</comment>
<protein>
    <submittedName>
        <fullName evidence="1">NAD(P)-dependent alcohol dehydrogenase</fullName>
    </submittedName>
</protein>